<dbReference type="PROSITE" id="PS51664">
    <property type="entry name" value="YCAO"/>
    <property type="match status" value="1"/>
</dbReference>
<dbReference type="Proteomes" id="UP000178721">
    <property type="component" value="Unassembled WGS sequence"/>
</dbReference>
<evidence type="ECO:0000259" key="1">
    <source>
        <dbReference type="PROSITE" id="PS51664"/>
    </source>
</evidence>
<name>A0A1G2E3E2_9BACT</name>
<dbReference type="EMBL" id="MHMA01000017">
    <property type="protein sequence ID" value="OGZ20323.1"/>
    <property type="molecule type" value="Genomic_DNA"/>
</dbReference>
<dbReference type="Gene3D" id="3.30.160.660">
    <property type="match status" value="1"/>
</dbReference>
<reference evidence="2 3" key="1">
    <citation type="journal article" date="2016" name="Nat. Commun.">
        <title>Thousands of microbial genomes shed light on interconnected biogeochemical processes in an aquifer system.</title>
        <authorList>
            <person name="Anantharaman K."/>
            <person name="Brown C.T."/>
            <person name="Hug L.A."/>
            <person name="Sharon I."/>
            <person name="Castelle C.J."/>
            <person name="Probst A.J."/>
            <person name="Thomas B.C."/>
            <person name="Singh A."/>
            <person name="Wilkins M.J."/>
            <person name="Karaoz U."/>
            <person name="Brodie E.L."/>
            <person name="Williams K.H."/>
            <person name="Hubbard S.S."/>
            <person name="Banfield J.F."/>
        </authorList>
    </citation>
    <scope>NUCLEOTIDE SEQUENCE [LARGE SCALE GENOMIC DNA]</scope>
</reference>
<comment type="caution">
    <text evidence="2">The sequence shown here is derived from an EMBL/GenBank/DDBJ whole genome shotgun (WGS) entry which is preliminary data.</text>
</comment>
<dbReference type="InterPro" id="IPR003776">
    <property type="entry name" value="YcaO-like_dom"/>
</dbReference>
<evidence type="ECO:0000313" key="3">
    <source>
        <dbReference type="Proteomes" id="UP000178721"/>
    </source>
</evidence>
<sequence>PSIFLLYDSISQKIYAEALKLIEKLIGTRLYSSVEEEPWSGFAPRTKIIALNLIKKKIIKRITKIPRRYHDEPKIIQYQTETPTSYPDISAYSDGRGSFSKFGGGADLNEERAFMKAVGEGVERLCLCTYKEKDCLLSTYKEISKKAVNPLSFAGISELQRQSINGLKIDERSVFRWVQGRSLIDGKKFFIPAQSVYIGYKYCQGEPMIQQQISTGAAAADSFEEALYKGICEAVERDAFMITYLNKLSPPVIDLEAIDDPKIQETLAAFKRYKLELYVVDTTTDIGIPTMTAVIIDRTEAGLAVHVGCKTSLNIREAITGVVWETLRGRIGSRGSLSSLASREEKKAALKSDPLKISSFADRRLFWDGLDMIPKIGFLFNGQKKRISQEELDNRKDISNAEKLETVVKILQRKNIDIYGFDITMPEIKGEGIWVAKVVSPQLQPLYLMERTRHVSGQRLFNVPVAAGYYQKPLSESELNPLPHPFL</sequence>
<feature type="non-terminal residue" evidence="2">
    <location>
        <position position="1"/>
    </location>
</feature>
<dbReference type="Pfam" id="PF02624">
    <property type="entry name" value="YcaO"/>
    <property type="match status" value="1"/>
</dbReference>
<dbReference type="PANTHER" id="PTHR37809">
    <property type="entry name" value="RIBOSOMAL PROTEIN S12 METHYLTHIOTRANSFERASE ACCESSORY FACTOR YCAO"/>
    <property type="match status" value="1"/>
</dbReference>
<dbReference type="PANTHER" id="PTHR37809:SF1">
    <property type="entry name" value="RIBOSOMAL PROTEIN S12 METHYLTHIOTRANSFERASE ACCESSORY FACTOR YCAO"/>
    <property type="match status" value="1"/>
</dbReference>
<accession>A0A1G2E3E2</accession>
<gene>
    <name evidence="2" type="ORF">A2654_02020</name>
</gene>
<dbReference type="InterPro" id="IPR027624">
    <property type="entry name" value="TOMM_cyclo_SagD"/>
</dbReference>
<organism evidence="2 3">
    <name type="scientific">Candidatus Nealsonbacteria bacterium RIFCSPHIGHO2_01_FULL_43_31</name>
    <dbReference type="NCBI Taxonomy" id="1801665"/>
    <lineage>
        <taxon>Bacteria</taxon>
        <taxon>Candidatus Nealsoniibacteriota</taxon>
    </lineage>
</organism>
<dbReference type="Gene3D" id="3.30.1330.230">
    <property type="match status" value="1"/>
</dbReference>
<dbReference type="AlphaFoldDB" id="A0A1G2E3E2"/>
<feature type="domain" description="YcaO" evidence="1">
    <location>
        <begin position="103"/>
        <end position="487"/>
    </location>
</feature>
<proteinExistence type="predicted"/>
<evidence type="ECO:0000313" key="2">
    <source>
        <dbReference type="EMBL" id="OGZ20323.1"/>
    </source>
</evidence>
<dbReference type="NCBIfam" id="TIGR03604">
    <property type="entry name" value="TOMM_cyclo_SagD"/>
    <property type="match status" value="1"/>
</dbReference>
<protein>
    <recommendedName>
        <fullName evidence="1">YcaO domain-containing protein</fullName>
    </recommendedName>
</protein>
<dbReference type="Gene3D" id="3.30.40.250">
    <property type="match status" value="1"/>
</dbReference>